<gene>
    <name evidence="3" type="ORF">UFOPK2046_00250</name>
</gene>
<keyword evidence="2" id="KW-0067">ATP-binding</keyword>
<protein>
    <submittedName>
        <fullName evidence="3">Unannotated protein</fullName>
    </submittedName>
</protein>
<organism evidence="3">
    <name type="scientific">freshwater metagenome</name>
    <dbReference type="NCBI Taxonomy" id="449393"/>
    <lineage>
        <taxon>unclassified sequences</taxon>
        <taxon>metagenomes</taxon>
        <taxon>ecological metagenomes</taxon>
    </lineage>
</organism>
<reference evidence="3" key="1">
    <citation type="submission" date="2020-05" db="EMBL/GenBank/DDBJ databases">
        <authorList>
            <person name="Chiriac C."/>
            <person name="Salcher M."/>
            <person name="Ghai R."/>
            <person name="Kavagutti S V."/>
        </authorList>
    </citation>
    <scope>NUCLEOTIDE SEQUENCE</scope>
</reference>
<dbReference type="EMBL" id="CAEZVP010000026">
    <property type="protein sequence ID" value="CAB4628937.1"/>
    <property type="molecule type" value="Genomic_DNA"/>
</dbReference>
<sequence length="51" mass="5917">MQKSEIDARIASQATRPEREEVADFLIENNGNEDELLRQVENIWDSINDTL</sequence>
<dbReference type="GO" id="GO:0015937">
    <property type="term" value="P:coenzyme A biosynthetic process"/>
    <property type="evidence" value="ECO:0007669"/>
    <property type="project" value="InterPro"/>
</dbReference>
<proteinExistence type="predicted"/>
<keyword evidence="1" id="KW-0547">Nucleotide-binding</keyword>
<dbReference type="InterPro" id="IPR027417">
    <property type="entry name" value="P-loop_NTPase"/>
</dbReference>
<dbReference type="AlphaFoldDB" id="A0A6J6IW57"/>
<name>A0A6J6IW57_9ZZZZ</name>
<evidence type="ECO:0000256" key="2">
    <source>
        <dbReference type="ARBA" id="ARBA00022840"/>
    </source>
</evidence>
<dbReference type="InterPro" id="IPR001977">
    <property type="entry name" value="Depp_CoAkinase"/>
</dbReference>
<dbReference type="Gene3D" id="3.40.50.300">
    <property type="entry name" value="P-loop containing nucleotide triphosphate hydrolases"/>
    <property type="match status" value="1"/>
</dbReference>
<evidence type="ECO:0000313" key="3">
    <source>
        <dbReference type="EMBL" id="CAB4628937.1"/>
    </source>
</evidence>
<accession>A0A6J6IW57</accession>
<dbReference type="PROSITE" id="PS51219">
    <property type="entry name" value="DPCK"/>
    <property type="match status" value="1"/>
</dbReference>
<dbReference type="GO" id="GO:0004140">
    <property type="term" value="F:dephospho-CoA kinase activity"/>
    <property type="evidence" value="ECO:0007669"/>
    <property type="project" value="InterPro"/>
</dbReference>
<dbReference type="SUPFAM" id="SSF52540">
    <property type="entry name" value="P-loop containing nucleoside triphosphate hydrolases"/>
    <property type="match status" value="1"/>
</dbReference>
<dbReference type="GO" id="GO:0005524">
    <property type="term" value="F:ATP binding"/>
    <property type="evidence" value="ECO:0007669"/>
    <property type="project" value="UniProtKB-KW"/>
</dbReference>
<evidence type="ECO:0000256" key="1">
    <source>
        <dbReference type="ARBA" id="ARBA00022741"/>
    </source>
</evidence>